<dbReference type="GO" id="GO:0005886">
    <property type="term" value="C:plasma membrane"/>
    <property type="evidence" value="ECO:0007669"/>
    <property type="project" value="UniProtKB-SubCell"/>
</dbReference>
<keyword evidence="4 5" id="KW-0472">Membrane</keyword>
<dbReference type="AlphaFoldDB" id="A0AAX3ZXN5"/>
<keyword evidence="2 5" id="KW-0812">Transmembrane</keyword>
<feature type="transmembrane region" description="Helical" evidence="5">
    <location>
        <begin position="123"/>
        <end position="142"/>
    </location>
</feature>
<feature type="transmembrane region" description="Helical" evidence="5">
    <location>
        <begin position="311"/>
        <end position="331"/>
    </location>
</feature>
<keyword evidence="3 5" id="KW-1133">Transmembrane helix</keyword>
<dbReference type="PANTHER" id="PTHR11662:SF450">
    <property type="entry name" value="BLR1003 PROTEIN"/>
    <property type="match status" value="1"/>
</dbReference>
<feature type="transmembrane region" description="Helical" evidence="5">
    <location>
        <begin position="93"/>
        <end position="117"/>
    </location>
</feature>
<protein>
    <submittedName>
        <fullName evidence="7">MFS transporter</fullName>
    </submittedName>
</protein>
<feature type="transmembrane region" description="Helical" evidence="5">
    <location>
        <begin position="372"/>
        <end position="397"/>
    </location>
</feature>
<organism evidence="7 8">
    <name type="scientific">Rhodococcus erythropolis</name>
    <name type="common">Arthrobacter picolinophilus</name>
    <dbReference type="NCBI Taxonomy" id="1833"/>
    <lineage>
        <taxon>Bacteria</taxon>
        <taxon>Bacillati</taxon>
        <taxon>Actinomycetota</taxon>
        <taxon>Actinomycetes</taxon>
        <taxon>Mycobacteriales</taxon>
        <taxon>Nocardiaceae</taxon>
        <taxon>Rhodococcus</taxon>
        <taxon>Rhodococcus erythropolis group</taxon>
    </lineage>
</organism>
<dbReference type="SUPFAM" id="SSF103473">
    <property type="entry name" value="MFS general substrate transporter"/>
    <property type="match status" value="1"/>
</dbReference>
<evidence type="ECO:0000256" key="5">
    <source>
        <dbReference type="SAM" id="Phobius"/>
    </source>
</evidence>
<comment type="subcellular location">
    <subcellularLocation>
        <location evidence="1">Cell membrane</location>
        <topology evidence="1">Multi-pass membrane protein</topology>
    </subcellularLocation>
</comment>
<dbReference type="Pfam" id="PF07690">
    <property type="entry name" value="MFS_1"/>
    <property type="match status" value="1"/>
</dbReference>
<gene>
    <name evidence="7" type="ORF">QIE55_31515</name>
</gene>
<evidence type="ECO:0000256" key="2">
    <source>
        <dbReference type="ARBA" id="ARBA00022692"/>
    </source>
</evidence>
<dbReference type="PROSITE" id="PS50850">
    <property type="entry name" value="MFS"/>
    <property type="match status" value="1"/>
</dbReference>
<evidence type="ECO:0000313" key="7">
    <source>
        <dbReference type="EMBL" id="WMN01827.1"/>
    </source>
</evidence>
<dbReference type="InterPro" id="IPR050382">
    <property type="entry name" value="MFS_Na/Anion_cotransporter"/>
</dbReference>
<evidence type="ECO:0000256" key="4">
    <source>
        <dbReference type="ARBA" id="ARBA00023136"/>
    </source>
</evidence>
<dbReference type="Gene3D" id="1.20.1250.20">
    <property type="entry name" value="MFS general substrate transporter like domains"/>
    <property type="match status" value="2"/>
</dbReference>
<sequence length="440" mass="46554">MTLSKPALPTAAPPREVGESRVRAWGLTGVLVLLVVVNWADKAVFGLVAQPLAKEFGLTSAQIGLVGSAFFLAFTVGGFFAGVLHKWMSLRWLLVLLSLGWAASMIPLVVVAGFGMLLFTRMMLGFFEGPAGALVHTGVYSWHPAEKRGLPGAFLASGASIAKIAIAPLMALAVASWGWRATFIILAGVGVVWCVLWLFTWKEGPYMQRPVRKSERETTTATDSVVVAKVPLTKIFFTPTFLGALAAVFTMYALITVVLTWLPSYFEVGLGYSRVQAGTMFGIPSIAGLFFMFLCTSISDRLMARGASSRILRGIVPGIALLICGLALVTMPFIKTPIIAVLVVSVGYGIGTVIIPQFNAAISEICPPQQMAAVLGVFMALMATGGLVAPYLTGVIVDSAATPAEGYATAFQIFGIATVIGAVIALCAVNATRDRVRILG</sequence>
<dbReference type="Proteomes" id="UP001230933">
    <property type="component" value="Chromosome"/>
</dbReference>
<feature type="transmembrane region" description="Helical" evidence="5">
    <location>
        <begin position="154"/>
        <end position="175"/>
    </location>
</feature>
<feature type="transmembrane region" description="Helical" evidence="5">
    <location>
        <begin position="241"/>
        <end position="261"/>
    </location>
</feature>
<feature type="domain" description="Major facilitator superfamily (MFS) profile" evidence="6">
    <location>
        <begin position="27"/>
        <end position="433"/>
    </location>
</feature>
<dbReference type="InterPro" id="IPR020846">
    <property type="entry name" value="MFS_dom"/>
</dbReference>
<proteinExistence type="predicted"/>
<dbReference type="GO" id="GO:0022857">
    <property type="term" value="F:transmembrane transporter activity"/>
    <property type="evidence" value="ECO:0007669"/>
    <property type="project" value="InterPro"/>
</dbReference>
<accession>A0AAX3ZXN5</accession>
<feature type="transmembrane region" description="Helical" evidence="5">
    <location>
        <begin position="22"/>
        <end position="40"/>
    </location>
</feature>
<evidence type="ECO:0000259" key="6">
    <source>
        <dbReference type="PROSITE" id="PS50850"/>
    </source>
</evidence>
<evidence type="ECO:0000256" key="1">
    <source>
        <dbReference type="ARBA" id="ARBA00004651"/>
    </source>
</evidence>
<feature type="transmembrane region" description="Helical" evidence="5">
    <location>
        <begin position="409"/>
        <end position="429"/>
    </location>
</feature>
<feature type="transmembrane region" description="Helical" evidence="5">
    <location>
        <begin position="60"/>
        <end position="81"/>
    </location>
</feature>
<feature type="transmembrane region" description="Helical" evidence="5">
    <location>
        <begin position="181"/>
        <end position="199"/>
    </location>
</feature>
<evidence type="ECO:0000313" key="8">
    <source>
        <dbReference type="Proteomes" id="UP001230933"/>
    </source>
</evidence>
<dbReference type="InterPro" id="IPR011701">
    <property type="entry name" value="MFS"/>
</dbReference>
<feature type="transmembrane region" description="Helical" evidence="5">
    <location>
        <begin position="337"/>
        <end position="360"/>
    </location>
</feature>
<dbReference type="EMBL" id="CP124545">
    <property type="protein sequence ID" value="WMN01827.1"/>
    <property type="molecule type" value="Genomic_DNA"/>
</dbReference>
<feature type="transmembrane region" description="Helical" evidence="5">
    <location>
        <begin position="281"/>
        <end position="299"/>
    </location>
</feature>
<evidence type="ECO:0000256" key="3">
    <source>
        <dbReference type="ARBA" id="ARBA00022989"/>
    </source>
</evidence>
<dbReference type="PANTHER" id="PTHR11662">
    <property type="entry name" value="SOLUTE CARRIER FAMILY 17"/>
    <property type="match status" value="1"/>
</dbReference>
<dbReference type="InterPro" id="IPR036259">
    <property type="entry name" value="MFS_trans_sf"/>
</dbReference>
<reference evidence="7" key="1">
    <citation type="submission" date="2023-08" db="EMBL/GenBank/DDBJ databases">
        <title>Isolation and Characterization of Rhodococcus erythropolis MGMM8.</title>
        <authorList>
            <person name="Diabankana R.G.C."/>
            <person name="Afordoanyi D.M."/>
            <person name="Validov S.Z."/>
        </authorList>
    </citation>
    <scope>NUCLEOTIDE SEQUENCE</scope>
    <source>
        <strain evidence="7">MGMM8</strain>
    </source>
</reference>
<name>A0AAX3ZXN5_RHOER</name>